<feature type="compositionally biased region" description="Pro residues" evidence="6">
    <location>
        <begin position="23"/>
        <end position="38"/>
    </location>
</feature>
<dbReference type="AlphaFoldDB" id="A0A2A9EN77"/>
<dbReference type="InterPro" id="IPR009100">
    <property type="entry name" value="AcylCoA_DH/oxidase_NM_dom_sf"/>
</dbReference>
<comment type="caution">
    <text evidence="10">The sequence shown here is derived from an EMBL/GenBank/DDBJ whole genome shotgun (WGS) entry which is preliminary data.</text>
</comment>
<feature type="region of interest" description="Disordered" evidence="6">
    <location>
        <begin position="1"/>
        <end position="61"/>
    </location>
</feature>
<evidence type="ECO:0000256" key="4">
    <source>
        <dbReference type="ARBA" id="ARBA00022827"/>
    </source>
</evidence>
<evidence type="ECO:0000256" key="2">
    <source>
        <dbReference type="ARBA" id="ARBA00009347"/>
    </source>
</evidence>
<keyword evidence="11" id="KW-1185">Reference proteome</keyword>
<accession>A0A2A9EN77</accession>
<sequence>MTDTLPRVPAASPSAPAPAAVPMEPPTPPSPAPAPTAAPSPATTSTPAASPAAVRSAPPSPAHGGFAELDLLGAAGLLDQHERARLADVHHLAQTLLRRQSVDPWNREEFAPDLLAVLADAGLGALQLEGTSALFRGLVHAEVARADLSMSTVLGVHNELVVGVVDALGSPEQRRALLPRLAAMRSLGAFALTEPEHGSDVARGLTTTARRDGTDWVLDGAKRWIGLATVAEFAIVWARDVADGTVRAFVVGTDLPGFAAVPIRNKIGLRIMQNADVTLDGVRVPESSRLPGAVGFGAVNTVLRHSRAWVGWQAVGLQLAALEVARSYVRERQQFGRPLAGFQLVQQSLARMAGNAASSLALMVQVARLQDAGTLEMAHAAMVKATCTAQARETVALGRNLLGGNGMTTDYEMAKLFGDAEAMYTYEGTQEINQLIVGRALTGVSAFV</sequence>
<keyword evidence="4 5" id="KW-0274">FAD</keyword>
<evidence type="ECO:0000259" key="8">
    <source>
        <dbReference type="Pfam" id="PF02770"/>
    </source>
</evidence>
<protein>
    <submittedName>
        <fullName evidence="10">Glutaryl-CoA dehydrogenase</fullName>
    </submittedName>
</protein>
<dbReference type="InterPro" id="IPR013786">
    <property type="entry name" value="AcylCoA_DH/ox_N"/>
</dbReference>
<dbReference type="SUPFAM" id="SSF47203">
    <property type="entry name" value="Acyl-CoA dehydrogenase C-terminal domain-like"/>
    <property type="match status" value="1"/>
</dbReference>
<dbReference type="PANTHER" id="PTHR43188:SF1">
    <property type="entry name" value="ACYL-COA DEHYDROGENASE"/>
    <property type="match status" value="1"/>
</dbReference>
<proteinExistence type="inferred from homology"/>
<evidence type="ECO:0000259" key="7">
    <source>
        <dbReference type="Pfam" id="PF00441"/>
    </source>
</evidence>
<dbReference type="GO" id="GO:0003995">
    <property type="term" value="F:acyl-CoA dehydrogenase activity"/>
    <property type="evidence" value="ECO:0007669"/>
    <property type="project" value="InterPro"/>
</dbReference>
<dbReference type="InterPro" id="IPR009075">
    <property type="entry name" value="AcylCo_DH/oxidase_C"/>
</dbReference>
<dbReference type="InterPro" id="IPR036250">
    <property type="entry name" value="AcylCo_DH-like_C"/>
</dbReference>
<dbReference type="Gene3D" id="1.20.140.10">
    <property type="entry name" value="Butyryl-CoA Dehydrogenase, subunit A, domain 3"/>
    <property type="match status" value="1"/>
</dbReference>
<feature type="compositionally biased region" description="Low complexity" evidence="6">
    <location>
        <begin position="39"/>
        <end position="57"/>
    </location>
</feature>
<feature type="compositionally biased region" description="Low complexity" evidence="6">
    <location>
        <begin position="1"/>
        <end position="22"/>
    </location>
</feature>
<dbReference type="InterPro" id="IPR046373">
    <property type="entry name" value="Acyl-CoA_Oxase/DH_mid-dom_sf"/>
</dbReference>
<name>A0A2A9EN77_9MICO</name>
<dbReference type="Pfam" id="PF02770">
    <property type="entry name" value="Acyl-CoA_dh_M"/>
    <property type="match status" value="1"/>
</dbReference>
<gene>
    <name evidence="10" type="ORF">ATJ97_2218</name>
</gene>
<organism evidence="10 11">
    <name type="scientific">Georgenia soli</name>
    <dbReference type="NCBI Taxonomy" id="638953"/>
    <lineage>
        <taxon>Bacteria</taxon>
        <taxon>Bacillati</taxon>
        <taxon>Actinomycetota</taxon>
        <taxon>Actinomycetes</taxon>
        <taxon>Micrococcales</taxon>
        <taxon>Bogoriellaceae</taxon>
        <taxon>Georgenia</taxon>
    </lineage>
</organism>
<dbReference type="Gene3D" id="1.10.540.10">
    <property type="entry name" value="Acyl-CoA dehydrogenase/oxidase, N-terminal domain"/>
    <property type="match status" value="1"/>
</dbReference>
<dbReference type="Gene3D" id="2.40.110.10">
    <property type="entry name" value="Butyryl-CoA Dehydrogenase, subunit A, domain 2"/>
    <property type="match status" value="1"/>
</dbReference>
<dbReference type="InterPro" id="IPR037069">
    <property type="entry name" value="AcylCoA_DH/ox_N_sf"/>
</dbReference>
<evidence type="ECO:0000259" key="9">
    <source>
        <dbReference type="Pfam" id="PF02771"/>
    </source>
</evidence>
<feature type="domain" description="Acyl-CoA oxidase/dehydrogenase middle" evidence="8">
    <location>
        <begin position="189"/>
        <end position="282"/>
    </location>
</feature>
<dbReference type="GO" id="GO:0050660">
    <property type="term" value="F:flavin adenine dinucleotide binding"/>
    <property type="evidence" value="ECO:0007669"/>
    <property type="project" value="InterPro"/>
</dbReference>
<evidence type="ECO:0000256" key="1">
    <source>
        <dbReference type="ARBA" id="ARBA00001974"/>
    </source>
</evidence>
<dbReference type="InterPro" id="IPR045008">
    <property type="entry name" value="ACX4-like"/>
</dbReference>
<dbReference type="Proteomes" id="UP000222106">
    <property type="component" value="Unassembled WGS sequence"/>
</dbReference>
<comment type="cofactor">
    <cofactor evidence="1 5">
        <name>FAD</name>
        <dbReference type="ChEBI" id="CHEBI:57692"/>
    </cofactor>
</comment>
<evidence type="ECO:0000313" key="11">
    <source>
        <dbReference type="Proteomes" id="UP000222106"/>
    </source>
</evidence>
<comment type="similarity">
    <text evidence="2 5">Belongs to the acyl-CoA dehydrogenase family.</text>
</comment>
<dbReference type="RefSeq" id="WP_245862388.1">
    <property type="nucleotide sequence ID" value="NZ_PDJI01000004.1"/>
</dbReference>
<dbReference type="InterPro" id="IPR006091">
    <property type="entry name" value="Acyl-CoA_Oxase/DH_mid-dom"/>
</dbReference>
<dbReference type="EMBL" id="PDJI01000004">
    <property type="protein sequence ID" value="PFG39705.1"/>
    <property type="molecule type" value="Genomic_DNA"/>
</dbReference>
<reference evidence="10 11" key="1">
    <citation type="submission" date="2017-10" db="EMBL/GenBank/DDBJ databases">
        <title>Sequencing the genomes of 1000 actinobacteria strains.</title>
        <authorList>
            <person name="Klenk H.-P."/>
        </authorList>
    </citation>
    <scope>NUCLEOTIDE SEQUENCE [LARGE SCALE GENOMIC DNA]</scope>
    <source>
        <strain evidence="10 11">DSM 21838</strain>
    </source>
</reference>
<dbReference type="PANTHER" id="PTHR43188">
    <property type="entry name" value="ACYL-COENZYME A OXIDASE"/>
    <property type="match status" value="1"/>
</dbReference>
<evidence type="ECO:0000256" key="3">
    <source>
        <dbReference type="ARBA" id="ARBA00022630"/>
    </source>
</evidence>
<keyword evidence="3 5" id="KW-0285">Flavoprotein</keyword>
<evidence type="ECO:0000256" key="6">
    <source>
        <dbReference type="SAM" id="MobiDB-lite"/>
    </source>
</evidence>
<feature type="domain" description="Acyl-CoA dehydrogenase/oxidase N-terminal" evidence="9">
    <location>
        <begin position="83"/>
        <end position="184"/>
    </location>
</feature>
<keyword evidence="5" id="KW-0560">Oxidoreductase</keyword>
<dbReference type="GO" id="GO:0006635">
    <property type="term" value="P:fatty acid beta-oxidation"/>
    <property type="evidence" value="ECO:0007669"/>
    <property type="project" value="InterPro"/>
</dbReference>
<feature type="domain" description="Acyl-CoA dehydrogenase/oxidase C-terminal" evidence="7">
    <location>
        <begin position="295"/>
        <end position="441"/>
    </location>
</feature>
<dbReference type="Pfam" id="PF02771">
    <property type="entry name" value="Acyl-CoA_dh_N"/>
    <property type="match status" value="1"/>
</dbReference>
<evidence type="ECO:0000256" key="5">
    <source>
        <dbReference type="RuleBase" id="RU362125"/>
    </source>
</evidence>
<dbReference type="Pfam" id="PF00441">
    <property type="entry name" value="Acyl-CoA_dh_1"/>
    <property type="match status" value="1"/>
</dbReference>
<evidence type="ECO:0000313" key="10">
    <source>
        <dbReference type="EMBL" id="PFG39705.1"/>
    </source>
</evidence>
<dbReference type="SUPFAM" id="SSF56645">
    <property type="entry name" value="Acyl-CoA dehydrogenase NM domain-like"/>
    <property type="match status" value="1"/>
</dbReference>